<dbReference type="GO" id="GO:0140616">
    <property type="term" value="F:iodotyrosine deiodinase activity"/>
    <property type="evidence" value="ECO:0007669"/>
    <property type="project" value="UniProtKB-ARBA"/>
</dbReference>
<dbReference type="AlphaFoldDB" id="A0A0N4ZBC5"/>
<evidence type="ECO:0000313" key="6">
    <source>
        <dbReference type="Proteomes" id="UP000038045"/>
    </source>
</evidence>
<dbReference type="Pfam" id="PF00881">
    <property type="entry name" value="Nitroreductase"/>
    <property type="match status" value="1"/>
</dbReference>
<dbReference type="InterPro" id="IPR029479">
    <property type="entry name" value="Nitroreductase"/>
</dbReference>
<evidence type="ECO:0000256" key="1">
    <source>
        <dbReference type="ARBA" id="ARBA00007118"/>
    </source>
</evidence>
<keyword evidence="4" id="KW-0560">Oxidoreductase</keyword>
<evidence type="ECO:0000256" key="4">
    <source>
        <dbReference type="ARBA" id="ARBA00023002"/>
    </source>
</evidence>
<organism evidence="6 7">
    <name type="scientific">Parastrongyloides trichosuri</name>
    <name type="common">Possum-specific nematode worm</name>
    <dbReference type="NCBI Taxonomy" id="131310"/>
    <lineage>
        <taxon>Eukaryota</taxon>
        <taxon>Metazoa</taxon>
        <taxon>Ecdysozoa</taxon>
        <taxon>Nematoda</taxon>
        <taxon>Chromadorea</taxon>
        <taxon>Rhabditida</taxon>
        <taxon>Tylenchina</taxon>
        <taxon>Panagrolaimomorpha</taxon>
        <taxon>Strongyloidoidea</taxon>
        <taxon>Strongyloididae</taxon>
        <taxon>Parastrongyloides</taxon>
    </lineage>
</organism>
<feature type="domain" description="Nitroreductase" evidence="5">
    <location>
        <begin position="219"/>
        <end position="386"/>
    </location>
</feature>
<proteinExistence type="inferred from homology"/>
<dbReference type="STRING" id="131310.A0A0N4ZBC5"/>
<dbReference type="PANTHER" id="PTHR23026">
    <property type="entry name" value="NADPH NITROREDUCTASE"/>
    <property type="match status" value="1"/>
</dbReference>
<dbReference type="PANTHER" id="PTHR23026:SF90">
    <property type="entry name" value="IODOTYROSINE DEIODINASE 1"/>
    <property type="match status" value="1"/>
</dbReference>
<keyword evidence="3" id="KW-0288">FMN</keyword>
<comment type="similarity">
    <text evidence="1">Belongs to the nitroreductase family.</text>
</comment>
<dbReference type="GO" id="GO:0005886">
    <property type="term" value="C:plasma membrane"/>
    <property type="evidence" value="ECO:0007669"/>
    <property type="project" value="TreeGrafter"/>
</dbReference>
<name>A0A0N4ZBC5_PARTI</name>
<dbReference type="GO" id="GO:0006570">
    <property type="term" value="P:tyrosine metabolic process"/>
    <property type="evidence" value="ECO:0007669"/>
    <property type="project" value="TreeGrafter"/>
</dbReference>
<dbReference type="SUPFAM" id="SSF55469">
    <property type="entry name" value="FMN-dependent nitroreductase-like"/>
    <property type="match status" value="1"/>
</dbReference>
<dbReference type="InterPro" id="IPR050627">
    <property type="entry name" value="Nitroreductase/BluB"/>
</dbReference>
<dbReference type="Gene3D" id="3.40.109.10">
    <property type="entry name" value="NADH Oxidase"/>
    <property type="match status" value="1"/>
</dbReference>
<protein>
    <submittedName>
        <fullName evidence="7">Nitroreductase domain-containing protein</fullName>
    </submittedName>
</protein>
<evidence type="ECO:0000256" key="2">
    <source>
        <dbReference type="ARBA" id="ARBA00022630"/>
    </source>
</evidence>
<reference evidence="7" key="1">
    <citation type="submission" date="2017-02" db="UniProtKB">
        <authorList>
            <consortium name="WormBaseParasite"/>
        </authorList>
    </citation>
    <scope>IDENTIFICATION</scope>
</reference>
<dbReference type="CDD" id="cd02144">
    <property type="entry name" value="iodotyrosine_dehalogenase"/>
    <property type="match status" value="1"/>
</dbReference>
<evidence type="ECO:0000256" key="3">
    <source>
        <dbReference type="ARBA" id="ARBA00022643"/>
    </source>
</evidence>
<dbReference type="InterPro" id="IPR000415">
    <property type="entry name" value="Nitroreductase-like"/>
</dbReference>
<keyword evidence="2" id="KW-0285">Flavoprotein</keyword>
<accession>A0A0N4ZBC5</accession>
<evidence type="ECO:0000313" key="7">
    <source>
        <dbReference type="WBParaSite" id="PTRK_0000483800.1"/>
    </source>
</evidence>
<dbReference type="Proteomes" id="UP000038045">
    <property type="component" value="Unplaced"/>
</dbReference>
<dbReference type="WBParaSite" id="PTRK_0000483800.1">
    <property type="protein sequence ID" value="PTRK_0000483800.1"/>
    <property type="gene ID" value="PTRK_0000483800"/>
</dbReference>
<keyword evidence="6" id="KW-1185">Reference proteome</keyword>
<sequence length="408" mass="46866">MSKQHKKCLKKSKFKTESQKQNIFLPYLFYHSNDNDFKTKLDVESKSLPTINTDNKKLKKSVAGIITFFFNDTKFFQSVFLNFPKITHDLKYKANNISTRLFNSIDGLIDTANHDYTFINYICCIVVFIFTCHQIRNILASTKITPKNIKKINDIKPQNNIEDISLTKYANKCVGDDFAVIDESDNFVGGNDIPYKPLSFSEMDMQKRSQLFYETMKLRRSIRCFSNKSVPLKVIQNIIKTAGTSPSGSNNQPWLFCIIGNEEIKIKIREILENEEQKSYTRRMGAKWVLNVNDLTINWNKPYLTEAPYLIVVMKQRFTINNNGERTAVNFSDLSCSISVGFLIAALHNAGLCTVPVCATNGSRRIKKVLHRPPNEEVLLVLPIGYPADQALVPDIKRKRLEDITRIY</sequence>
<evidence type="ECO:0000259" key="5">
    <source>
        <dbReference type="Pfam" id="PF00881"/>
    </source>
</evidence>